<accession>R7TP66</accession>
<dbReference type="Pfam" id="PF00024">
    <property type="entry name" value="PAN_1"/>
    <property type="match status" value="1"/>
</dbReference>
<proteinExistence type="predicted"/>
<dbReference type="EMBL" id="KB309148">
    <property type="protein sequence ID" value="ELT95347.1"/>
    <property type="molecule type" value="Genomic_DNA"/>
</dbReference>
<sequence length="104" mass="11632">MDAHYCWVLCMLPAFVLACSYLQVDLSPYANLQLKPFQSFRPMGHVECMIKCSNSNDCPAAAWNEKTSECLHLSLSDIDTDVAVLAAMDWDLTVNNDSLCSNHE</sequence>
<gene>
    <name evidence="3" type="ORF">CAPTEDRAFT_197297</name>
</gene>
<organism evidence="3">
    <name type="scientific">Capitella teleta</name>
    <name type="common">Polychaete worm</name>
    <dbReference type="NCBI Taxonomy" id="283909"/>
    <lineage>
        <taxon>Eukaryota</taxon>
        <taxon>Metazoa</taxon>
        <taxon>Spiralia</taxon>
        <taxon>Lophotrochozoa</taxon>
        <taxon>Annelida</taxon>
        <taxon>Polychaeta</taxon>
        <taxon>Sedentaria</taxon>
        <taxon>Scolecida</taxon>
        <taxon>Capitellidae</taxon>
        <taxon>Capitella</taxon>
    </lineage>
</organism>
<keyword evidence="5" id="KW-1185">Reference proteome</keyword>
<dbReference type="HOGENOM" id="CLU_2256710_0_0_1"/>
<dbReference type="Proteomes" id="UP000014760">
    <property type="component" value="Unassembled WGS sequence"/>
</dbReference>
<evidence type="ECO:0000259" key="2">
    <source>
        <dbReference type="Pfam" id="PF00024"/>
    </source>
</evidence>
<evidence type="ECO:0000313" key="5">
    <source>
        <dbReference type="Proteomes" id="UP000014760"/>
    </source>
</evidence>
<dbReference type="InterPro" id="IPR003609">
    <property type="entry name" value="Pan_app"/>
</dbReference>
<protein>
    <recommendedName>
        <fullName evidence="2">Apple domain-containing protein</fullName>
    </recommendedName>
</protein>
<evidence type="ECO:0000313" key="4">
    <source>
        <dbReference type="EnsemblMetazoa" id="CapteP197297"/>
    </source>
</evidence>
<keyword evidence="1" id="KW-0732">Signal</keyword>
<feature type="chain" id="PRO_5008787203" description="Apple domain-containing protein" evidence="1">
    <location>
        <begin position="19"/>
        <end position="104"/>
    </location>
</feature>
<feature type="domain" description="Apple" evidence="2">
    <location>
        <begin position="45"/>
        <end position="79"/>
    </location>
</feature>
<dbReference type="SUPFAM" id="SSF57414">
    <property type="entry name" value="Hairpin loop containing domain-like"/>
    <property type="match status" value="1"/>
</dbReference>
<feature type="signal peptide" evidence="1">
    <location>
        <begin position="1"/>
        <end position="18"/>
    </location>
</feature>
<name>R7TP66_CAPTE</name>
<reference evidence="5" key="1">
    <citation type="submission" date="2012-12" db="EMBL/GenBank/DDBJ databases">
        <authorList>
            <person name="Hellsten U."/>
            <person name="Grimwood J."/>
            <person name="Chapman J.A."/>
            <person name="Shapiro H."/>
            <person name="Aerts A."/>
            <person name="Otillar R.P."/>
            <person name="Terry A.Y."/>
            <person name="Boore J.L."/>
            <person name="Simakov O."/>
            <person name="Marletaz F."/>
            <person name="Cho S.-J."/>
            <person name="Edsinger-Gonzales E."/>
            <person name="Havlak P."/>
            <person name="Kuo D.-H."/>
            <person name="Larsson T."/>
            <person name="Lv J."/>
            <person name="Arendt D."/>
            <person name="Savage R."/>
            <person name="Osoegawa K."/>
            <person name="de Jong P."/>
            <person name="Lindberg D.R."/>
            <person name="Seaver E.C."/>
            <person name="Weisblat D.A."/>
            <person name="Putnam N.H."/>
            <person name="Grigoriev I.V."/>
            <person name="Rokhsar D.S."/>
        </authorList>
    </citation>
    <scope>NUCLEOTIDE SEQUENCE</scope>
    <source>
        <strain evidence="5">I ESC-2004</strain>
    </source>
</reference>
<reference evidence="3 5" key="2">
    <citation type="journal article" date="2013" name="Nature">
        <title>Insights into bilaterian evolution from three spiralian genomes.</title>
        <authorList>
            <person name="Simakov O."/>
            <person name="Marletaz F."/>
            <person name="Cho S.J."/>
            <person name="Edsinger-Gonzales E."/>
            <person name="Havlak P."/>
            <person name="Hellsten U."/>
            <person name="Kuo D.H."/>
            <person name="Larsson T."/>
            <person name="Lv J."/>
            <person name="Arendt D."/>
            <person name="Savage R."/>
            <person name="Osoegawa K."/>
            <person name="de Jong P."/>
            <person name="Grimwood J."/>
            <person name="Chapman J.A."/>
            <person name="Shapiro H."/>
            <person name="Aerts A."/>
            <person name="Otillar R.P."/>
            <person name="Terry A.Y."/>
            <person name="Boore J.L."/>
            <person name="Grigoriev I.V."/>
            <person name="Lindberg D.R."/>
            <person name="Seaver E.C."/>
            <person name="Weisblat D.A."/>
            <person name="Putnam N.H."/>
            <person name="Rokhsar D.S."/>
        </authorList>
    </citation>
    <scope>NUCLEOTIDE SEQUENCE</scope>
    <source>
        <strain evidence="3 5">I ESC-2004</strain>
    </source>
</reference>
<feature type="non-terminal residue" evidence="3">
    <location>
        <position position="104"/>
    </location>
</feature>
<reference evidence="4" key="3">
    <citation type="submission" date="2015-06" db="UniProtKB">
        <authorList>
            <consortium name="EnsemblMetazoa"/>
        </authorList>
    </citation>
    <scope>IDENTIFICATION</scope>
</reference>
<dbReference type="EnsemblMetazoa" id="CapteT197297">
    <property type="protein sequence ID" value="CapteP197297"/>
    <property type="gene ID" value="CapteG197297"/>
</dbReference>
<dbReference type="EMBL" id="AMQN01011856">
    <property type="status" value="NOT_ANNOTATED_CDS"/>
    <property type="molecule type" value="Genomic_DNA"/>
</dbReference>
<evidence type="ECO:0000313" key="3">
    <source>
        <dbReference type="EMBL" id="ELT95347.1"/>
    </source>
</evidence>
<dbReference type="AlphaFoldDB" id="R7TP66"/>
<evidence type="ECO:0000256" key="1">
    <source>
        <dbReference type="SAM" id="SignalP"/>
    </source>
</evidence>